<proteinExistence type="predicted"/>
<sequence>MDMPAAYAGFIEYKAKSFDIASIRGAEMPWASLPDLEGYLMVDGLTGILDEISIGFSLMGPKTDFTGHHFRVFSGLVGVLNFDRSSLNRSIYVIKMLFMP</sequence>
<keyword evidence="2" id="KW-1185">Reference proteome</keyword>
<comment type="caution">
    <text evidence="1">The sequence shown here is derived from an EMBL/GenBank/DDBJ whole genome shotgun (WGS) entry which is preliminary data.</text>
</comment>
<accession>A0ABQ5WTP5</accession>
<evidence type="ECO:0000313" key="1">
    <source>
        <dbReference type="EMBL" id="GLQ66941.1"/>
    </source>
</evidence>
<gene>
    <name evidence="1" type="ORF">GCM10007870_25260</name>
</gene>
<organism evidence="1 2">
    <name type="scientific">Gluconobacter kondonii</name>
    <dbReference type="NCBI Taxonomy" id="941463"/>
    <lineage>
        <taxon>Bacteria</taxon>
        <taxon>Pseudomonadati</taxon>
        <taxon>Pseudomonadota</taxon>
        <taxon>Alphaproteobacteria</taxon>
        <taxon>Acetobacterales</taxon>
        <taxon>Acetobacteraceae</taxon>
        <taxon>Gluconobacter</taxon>
    </lineage>
</organism>
<dbReference type="EMBL" id="BSNV01000043">
    <property type="protein sequence ID" value="GLQ66941.1"/>
    <property type="molecule type" value="Genomic_DNA"/>
</dbReference>
<evidence type="ECO:0000313" key="2">
    <source>
        <dbReference type="Proteomes" id="UP001156629"/>
    </source>
</evidence>
<reference evidence="2" key="1">
    <citation type="journal article" date="2019" name="Int. J. Syst. Evol. Microbiol.">
        <title>The Global Catalogue of Microorganisms (GCM) 10K type strain sequencing project: providing services to taxonomists for standard genome sequencing and annotation.</title>
        <authorList>
            <consortium name="The Broad Institute Genomics Platform"/>
            <consortium name="The Broad Institute Genome Sequencing Center for Infectious Disease"/>
            <person name="Wu L."/>
            <person name="Ma J."/>
        </authorList>
    </citation>
    <scope>NUCLEOTIDE SEQUENCE [LARGE SCALE GENOMIC DNA]</scope>
    <source>
        <strain evidence="2">NBRC 3266</strain>
    </source>
</reference>
<name>A0ABQ5WTP5_9PROT</name>
<dbReference type="Proteomes" id="UP001156629">
    <property type="component" value="Unassembled WGS sequence"/>
</dbReference>
<protein>
    <submittedName>
        <fullName evidence="1">Uncharacterized protein</fullName>
    </submittedName>
</protein>